<name>A0A368RXV8_SETIT</name>
<dbReference type="OrthoDB" id="10609674at2759"/>
<gene>
    <name evidence="1" type="ORF">SETIT_7G202700v2</name>
</gene>
<reference evidence="1" key="1">
    <citation type="journal article" date="2012" name="Nat. Biotechnol.">
        <title>Reference genome sequence of the model plant Setaria.</title>
        <authorList>
            <person name="Bennetzen J.L."/>
            <person name="Schmutz J."/>
            <person name="Wang H."/>
            <person name="Percifield R."/>
            <person name="Hawkins J."/>
            <person name="Pontaroli A.C."/>
            <person name="Estep M."/>
            <person name="Feng L."/>
            <person name="Vaughn J.N."/>
            <person name="Grimwood J."/>
            <person name="Jenkins J."/>
            <person name="Barry K."/>
            <person name="Lindquist E."/>
            <person name="Hellsten U."/>
            <person name="Deshpande S."/>
            <person name="Wang X."/>
            <person name="Wu X."/>
            <person name="Mitros T."/>
            <person name="Triplett J."/>
            <person name="Yang X."/>
            <person name="Ye C.Y."/>
            <person name="Mauro-Herrera M."/>
            <person name="Wang L."/>
            <person name="Li P."/>
            <person name="Sharma M."/>
            <person name="Sharma R."/>
            <person name="Ronald P.C."/>
            <person name="Panaud O."/>
            <person name="Kellogg E.A."/>
            <person name="Brutnell T.P."/>
            <person name="Doust A.N."/>
            <person name="Tuskan G.A."/>
            <person name="Rokhsar D."/>
            <person name="Devos K.M."/>
        </authorList>
    </citation>
    <scope>NUCLEOTIDE SEQUENCE [LARGE SCALE GENOMIC DNA]</scope>
    <source>
        <strain evidence="1">Yugu1</strain>
    </source>
</reference>
<dbReference type="AlphaFoldDB" id="A0A368RXV8"/>
<proteinExistence type="predicted"/>
<organism evidence="1">
    <name type="scientific">Setaria italica</name>
    <name type="common">Foxtail millet</name>
    <name type="synonym">Panicum italicum</name>
    <dbReference type="NCBI Taxonomy" id="4555"/>
    <lineage>
        <taxon>Eukaryota</taxon>
        <taxon>Viridiplantae</taxon>
        <taxon>Streptophyta</taxon>
        <taxon>Embryophyta</taxon>
        <taxon>Tracheophyta</taxon>
        <taxon>Spermatophyta</taxon>
        <taxon>Magnoliopsida</taxon>
        <taxon>Liliopsida</taxon>
        <taxon>Poales</taxon>
        <taxon>Poaceae</taxon>
        <taxon>PACMAD clade</taxon>
        <taxon>Panicoideae</taxon>
        <taxon>Panicodae</taxon>
        <taxon>Paniceae</taxon>
        <taxon>Cenchrinae</taxon>
        <taxon>Setaria</taxon>
    </lineage>
</organism>
<sequence>MPSPWELVGTSTSAMIRAWPECSEYSAAGLHCGAAHRNEFNGRGEFSSTVLGVYYWRAASDLQYRSDRRQDR</sequence>
<dbReference type="EMBL" id="CM003534">
    <property type="protein sequence ID" value="RCV34988.1"/>
    <property type="molecule type" value="Genomic_DNA"/>
</dbReference>
<reference evidence="1" key="2">
    <citation type="submission" date="2015-07" db="EMBL/GenBank/DDBJ databases">
        <authorList>
            <person name="Noorani M."/>
        </authorList>
    </citation>
    <scope>NUCLEOTIDE SEQUENCE</scope>
    <source>
        <strain evidence="1">Yugu1</strain>
    </source>
</reference>
<protein>
    <submittedName>
        <fullName evidence="1">Uncharacterized protein</fullName>
    </submittedName>
</protein>
<accession>A0A368RXV8</accession>
<evidence type="ECO:0000313" key="1">
    <source>
        <dbReference type="EMBL" id="RCV34988.1"/>
    </source>
</evidence>